<dbReference type="InterPro" id="IPR051533">
    <property type="entry name" value="WaaL-like"/>
</dbReference>
<feature type="transmembrane region" description="Helical" evidence="1">
    <location>
        <begin position="339"/>
        <end position="366"/>
    </location>
</feature>
<dbReference type="PANTHER" id="PTHR37422:SF13">
    <property type="entry name" value="LIPOPOLYSACCHARIDE BIOSYNTHESIS PROTEIN PA4999-RELATED"/>
    <property type="match status" value="1"/>
</dbReference>
<feature type="transmembrane region" description="Helical" evidence="1">
    <location>
        <begin position="194"/>
        <end position="210"/>
    </location>
</feature>
<dbReference type="AlphaFoldDB" id="A0A1F5ITH2"/>
<feature type="transmembrane region" description="Helical" evidence="1">
    <location>
        <begin position="143"/>
        <end position="165"/>
    </location>
</feature>
<feature type="transmembrane region" description="Helical" evidence="1">
    <location>
        <begin position="61"/>
        <end position="78"/>
    </location>
</feature>
<evidence type="ECO:0008006" key="4">
    <source>
        <dbReference type="Google" id="ProtNLM"/>
    </source>
</evidence>
<protein>
    <recommendedName>
        <fullName evidence="4">O-antigen polymerase</fullName>
    </recommendedName>
</protein>
<keyword evidence="1" id="KW-0472">Membrane</keyword>
<name>A0A1F5ITH2_9BACT</name>
<dbReference type="PANTHER" id="PTHR37422">
    <property type="entry name" value="TEICHURONIC ACID BIOSYNTHESIS PROTEIN TUAE"/>
    <property type="match status" value="1"/>
</dbReference>
<dbReference type="EMBL" id="MFCR01000002">
    <property type="protein sequence ID" value="OGE19637.1"/>
    <property type="molecule type" value="Genomic_DNA"/>
</dbReference>
<comment type="caution">
    <text evidence="2">The sequence shown here is derived from an EMBL/GenBank/DDBJ whole genome shotgun (WGS) entry which is preliminary data.</text>
</comment>
<feature type="transmembrane region" description="Helical" evidence="1">
    <location>
        <begin position="307"/>
        <end position="327"/>
    </location>
</feature>
<accession>A0A1F5ITH2</accession>
<sequence length="375" mass="41694">MAAVSFLTTFLLFYLPLLVVPVGYSYFEIPKVFVAEGLIILISVFFLLKGNLRPLLENKKLLYPVLGIFTLSIIDLIFFRTATTFFGNSFRLQGIFLLWNLLLFALVSSALNIKRISPVFFLLPLVGLLISIFLVGVDGRGQYVGTLGEASALAATVAFIWPFAFLKLKQKSLKWASLLLAAIIIFLSGQRAGFVAFGIQVAILVISVSLKQNLKMTVIFGLAVAVLSLTGPFFDPPGWYENRAEIWKTALTAPFDQIHDNKFSVVALLIGRGFGNVEQVLPKLSTGLDNNVRFQYVDSAHNVFLDWWIEGGILGVGLLSWLVFPALKRFTKKNDKVLILSFMGVLVLLLFNPLSVVNLVQFWWLIGQGFSKDLS</sequence>
<keyword evidence="1" id="KW-1133">Transmembrane helix</keyword>
<feature type="transmembrane region" description="Helical" evidence="1">
    <location>
        <begin position="31"/>
        <end position="49"/>
    </location>
</feature>
<feature type="transmembrane region" description="Helical" evidence="1">
    <location>
        <begin position="90"/>
        <end position="107"/>
    </location>
</feature>
<reference evidence="2 3" key="1">
    <citation type="journal article" date="2016" name="Nat. Commun.">
        <title>Thousands of microbial genomes shed light on interconnected biogeochemical processes in an aquifer system.</title>
        <authorList>
            <person name="Anantharaman K."/>
            <person name="Brown C.T."/>
            <person name="Hug L.A."/>
            <person name="Sharon I."/>
            <person name="Castelle C.J."/>
            <person name="Probst A.J."/>
            <person name="Thomas B.C."/>
            <person name="Singh A."/>
            <person name="Wilkins M.J."/>
            <person name="Karaoz U."/>
            <person name="Brodie E.L."/>
            <person name="Williams K.H."/>
            <person name="Hubbard S.S."/>
            <person name="Banfield J.F."/>
        </authorList>
    </citation>
    <scope>NUCLEOTIDE SEQUENCE [LARGE SCALE GENOMIC DNA]</scope>
</reference>
<dbReference type="Proteomes" id="UP000176336">
    <property type="component" value="Unassembled WGS sequence"/>
</dbReference>
<organism evidence="2 3">
    <name type="scientific">Candidatus Daviesbacteria bacterium RIFCSPHIGHO2_01_FULL_41_23</name>
    <dbReference type="NCBI Taxonomy" id="1797764"/>
    <lineage>
        <taxon>Bacteria</taxon>
        <taxon>Candidatus Daviesiibacteriota</taxon>
    </lineage>
</organism>
<evidence type="ECO:0000313" key="3">
    <source>
        <dbReference type="Proteomes" id="UP000176336"/>
    </source>
</evidence>
<proteinExistence type="predicted"/>
<feature type="transmembrane region" description="Helical" evidence="1">
    <location>
        <begin position="217"/>
        <end position="234"/>
    </location>
</feature>
<keyword evidence="1" id="KW-0812">Transmembrane</keyword>
<evidence type="ECO:0000256" key="1">
    <source>
        <dbReference type="SAM" id="Phobius"/>
    </source>
</evidence>
<gene>
    <name evidence="2" type="ORF">A2871_03155</name>
</gene>
<evidence type="ECO:0000313" key="2">
    <source>
        <dbReference type="EMBL" id="OGE19637.1"/>
    </source>
</evidence>
<feature type="transmembrane region" description="Helical" evidence="1">
    <location>
        <begin position="172"/>
        <end position="188"/>
    </location>
</feature>
<feature type="transmembrane region" description="Helical" evidence="1">
    <location>
        <begin position="119"/>
        <end position="137"/>
    </location>
</feature>